<dbReference type="GO" id="GO:0046872">
    <property type="term" value="F:metal ion binding"/>
    <property type="evidence" value="ECO:0007669"/>
    <property type="project" value="UniProtKB-KW"/>
</dbReference>
<evidence type="ECO:0000313" key="8">
    <source>
        <dbReference type="EMBL" id="AUN32344.1"/>
    </source>
</evidence>
<accession>A0A2K9NGX4</accession>
<evidence type="ECO:0000256" key="7">
    <source>
        <dbReference type="ARBA" id="ARBA00023157"/>
    </source>
</evidence>
<dbReference type="InterPro" id="IPR011118">
    <property type="entry name" value="Tannase/feruloyl_esterase"/>
</dbReference>
<dbReference type="Pfam" id="PF07519">
    <property type="entry name" value="Tannase"/>
    <property type="match status" value="1"/>
</dbReference>
<dbReference type="InterPro" id="IPR029058">
    <property type="entry name" value="AB_hydrolase_fold"/>
</dbReference>
<keyword evidence="2" id="KW-0719">Serine esterase</keyword>
<dbReference type="PANTHER" id="PTHR33938">
    <property type="entry name" value="FERULOYL ESTERASE B-RELATED"/>
    <property type="match status" value="1"/>
</dbReference>
<dbReference type="OrthoDB" id="7197884at2"/>
<keyword evidence="7" id="KW-1015">Disulfide bond</keyword>
<dbReference type="RefSeq" id="WP_102113882.1">
    <property type="nucleotide sequence ID" value="NZ_BMGN01000007.1"/>
</dbReference>
<sequence length="575" mass="59720">MQRLFMMGVATVALVTTPAAWAQSASLTPPDPAGRCAALAGWKGANGARILSATYNEAGPAKLPPPNPMAPPPGPPPQLPAHCEIVGIIKERTGIDGQPYAIRFHLRLPAAWNQRFLMQGGGGTNGELGDALGRTGPGAPALAQGYAVLSQDSGHDNAINAAPERGGAPAFGFDPESRADYGGTSLPLSVGAAKTLIGAFYAANPRYSYFAGCSKGGQEGMMAAQRYPDLFDGIVAAAPGMSLPRAAVAEAWDTQSLAAVAAKPVTTASLAASFSDGDLKLVTRAVLDACDADDGLADGLIGNYPACTPQKVVPVLRKAVCTGDKQAGCLSNAQVNALIRVQEGARNSKGEHLYASFPWDAGWADMGWRVWKLGSGDGRIPAINVMMGAPSLAMVFTTPPTLPPPGLQGLMDYALAFDFDRHAAKINATGGAFVRSAWTDIGARSPDIDAFARRGGRMIVPHGVSDPVFSVNDTTAWWQEVNQRTGGKAAQAVRVFPVPGMGHCAGGPATDGIDAFTSLVAWVEQGKAPDSLTGIANPMSPWPGRTRPICAYPTTVRYKGTGDAEKAENFTCQAP</sequence>
<keyword evidence="5 8" id="KW-0378">Hydrolase</keyword>
<dbReference type="AlphaFoldDB" id="A0A2K9NGX4"/>
<keyword evidence="6" id="KW-0106">Calcium</keyword>
<evidence type="ECO:0000256" key="3">
    <source>
        <dbReference type="ARBA" id="ARBA00022723"/>
    </source>
</evidence>
<evidence type="ECO:0000256" key="2">
    <source>
        <dbReference type="ARBA" id="ARBA00022487"/>
    </source>
</evidence>
<reference evidence="8 9" key="1">
    <citation type="submission" date="2017-12" db="EMBL/GenBank/DDBJ databases">
        <title>Genomes of bacteria within cyanobacterial aggregates.</title>
        <authorList>
            <person name="Cai H."/>
        </authorList>
    </citation>
    <scope>NUCLEOTIDE SEQUENCE [LARGE SCALE GENOMIC DNA]</scope>
    <source>
        <strain evidence="8 9">TH16</strain>
    </source>
</reference>
<proteinExistence type="inferred from homology"/>
<dbReference type="KEGG" id="ncb:C0V82_18370"/>
<keyword evidence="4" id="KW-0732">Signal</keyword>
<dbReference type="Proteomes" id="UP000234752">
    <property type="component" value="Chromosome eg_2"/>
</dbReference>
<evidence type="ECO:0000256" key="6">
    <source>
        <dbReference type="ARBA" id="ARBA00022837"/>
    </source>
</evidence>
<dbReference type="SUPFAM" id="SSF53474">
    <property type="entry name" value="alpha/beta-Hydrolases"/>
    <property type="match status" value="1"/>
</dbReference>
<gene>
    <name evidence="8" type="ORF">C0V82_18370</name>
</gene>
<evidence type="ECO:0000256" key="5">
    <source>
        <dbReference type="ARBA" id="ARBA00022801"/>
    </source>
</evidence>
<organism evidence="8 9">
    <name type="scientific">Niveispirillum cyanobacteriorum</name>
    <dbReference type="NCBI Taxonomy" id="1612173"/>
    <lineage>
        <taxon>Bacteria</taxon>
        <taxon>Pseudomonadati</taxon>
        <taxon>Pseudomonadota</taxon>
        <taxon>Alphaproteobacteria</taxon>
        <taxon>Rhodospirillales</taxon>
        <taxon>Azospirillaceae</taxon>
        <taxon>Niveispirillum</taxon>
    </lineage>
</organism>
<evidence type="ECO:0000256" key="1">
    <source>
        <dbReference type="ARBA" id="ARBA00006249"/>
    </source>
</evidence>
<evidence type="ECO:0000256" key="4">
    <source>
        <dbReference type="ARBA" id="ARBA00022729"/>
    </source>
</evidence>
<keyword evidence="9" id="KW-1185">Reference proteome</keyword>
<dbReference type="EMBL" id="CP025612">
    <property type="protein sequence ID" value="AUN32344.1"/>
    <property type="molecule type" value="Genomic_DNA"/>
</dbReference>
<keyword evidence="3" id="KW-0479">Metal-binding</keyword>
<comment type="similarity">
    <text evidence="1">Belongs to the tannase family.</text>
</comment>
<dbReference type="Gene3D" id="3.40.50.1820">
    <property type="entry name" value="alpha/beta hydrolase"/>
    <property type="match status" value="1"/>
</dbReference>
<dbReference type="PANTHER" id="PTHR33938:SF15">
    <property type="entry name" value="FERULOYL ESTERASE B-RELATED"/>
    <property type="match status" value="1"/>
</dbReference>
<name>A0A2K9NGX4_9PROT</name>
<evidence type="ECO:0000313" key="9">
    <source>
        <dbReference type="Proteomes" id="UP000234752"/>
    </source>
</evidence>
<protein>
    <submittedName>
        <fullName evidence="8">Tannase/feruloyl esterase family alpha/beta hydrolase</fullName>
    </submittedName>
</protein>
<dbReference type="GO" id="GO:0052689">
    <property type="term" value="F:carboxylic ester hydrolase activity"/>
    <property type="evidence" value="ECO:0007669"/>
    <property type="project" value="UniProtKB-KW"/>
</dbReference>